<gene>
    <name evidence="1" type="ORF">C8Z91_30485</name>
</gene>
<protein>
    <submittedName>
        <fullName evidence="1">Uncharacterized protein</fullName>
    </submittedName>
</protein>
<reference evidence="1 2" key="1">
    <citation type="submission" date="2018-03" db="EMBL/GenBank/DDBJ databases">
        <title>Genome sequence of Paenibacillus elgii strain AC13 an antimicrobial compound producing bacteria.</title>
        <authorList>
            <person name="Kurokawa A.S."/>
            <person name="Araujo J.F."/>
            <person name="Costa R.A."/>
            <person name="Ortega D.B."/>
            <person name="Pires A.S."/>
            <person name="Pappas G.J.Jr."/>
            <person name="Franco O.L."/>
            <person name="Barreto C."/>
            <person name="Magalhaes B.S."/>
            <person name="Kruger R.H."/>
        </authorList>
    </citation>
    <scope>NUCLEOTIDE SEQUENCE [LARGE SCALE GENOMIC DNA]</scope>
    <source>
        <strain evidence="1 2">AC13</strain>
    </source>
</reference>
<organism evidence="1 2">
    <name type="scientific">Paenibacillus elgii</name>
    <dbReference type="NCBI Taxonomy" id="189691"/>
    <lineage>
        <taxon>Bacteria</taxon>
        <taxon>Bacillati</taxon>
        <taxon>Bacillota</taxon>
        <taxon>Bacilli</taxon>
        <taxon>Bacillales</taxon>
        <taxon>Paenibacillaceae</taxon>
        <taxon>Paenibacillus</taxon>
    </lineage>
</organism>
<evidence type="ECO:0000313" key="2">
    <source>
        <dbReference type="Proteomes" id="UP000244184"/>
    </source>
</evidence>
<comment type="caution">
    <text evidence="1">The sequence shown here is derived from an EMBL/GenBank/DDBJ whole genome shotgun (WGS) entry which is preliminary data.</text>
</comment>
<dbReference type="EMBL" id="PYHP01000083">
    <property type="protein sequence ID" value="PUA35463.1"/>
    <property type="molecule type" value="Genomic_DNA"/>
</dbReference>
<dbReference type="Proteomes" id="UP000244184">
    <property type="component" value="Unassembled WGS sequence"/>
</dbReference>
<name>A0A2T6FU70_9BACL</name>
<accession>A0A2T6FU70</accession>
<dbReference type="AlphaFoldDB" id="A0A2T6FU70"/>
<sequence>MINKGGLILAYQVEGVYRSSVFPCNFWFRLRNFNGVEIISRYWRYIAQRLRIITRFLSSMRIQTLMENELSGISMGLLVKGGIIEA</sequence>
<evidence type="ECO:0000313" key="1">
    <source>
        <dbReference type="EMBL" id="PUA35463.1"/>
    </source>
</evidence>
<proteinExistence type="predicted"/>